<comment type="caution">
    <text evidence="2">The sequence shown here is derived from an EMBL/GenBank/DDBJ whole genome shotgun (WGS) entry which is preliminary data.</text>
</comment>
<feature type="transmembrane region" description="Helical" evidence="1">
    <location>
        <begin position="103"/>
        <end position="119"/>
    </location>
</feature>
<dbReference type="InterPro" id="IPR010178">
    <property type="entry name" value="Lit"/>
</dbReference>
<reference evidence="3" key="1">
    <citation type="journal article" date="2019" name="Int. J. Syst. Evol. Microbiol.">
        <title>The Global Catalogue of Microorganisms (GCM) 10K type strain sequencing project: providing services to taxonomists for standard genome sequencing and annotation.</title>
        <authorList>
            <consortium name="The Broad Institute Genomics Platform"/>
            <consortium name="The Broad Institute Genome Sequencing Center for Infectious Disease"/>
            <person name="Wu L."/>
            <person name="Ma J."/>
        </authorList>
    </citation>
    <scope>NUCLEOTIDE SEQUENCE [LARGE SCALE GENOMIC DNA]</scope>
    <source>
        <strain evidence="3">JCM 6486</strain>
    </source>
</reference>
<feature type="transmembrane region" description="Helical" evidence="1">
    <location>
        <begin position="12"/>
        <end position="30"/>
    </location>
</feature>
<dbReference type="Pfam" id="PF07314">
    <property type="entry name" value="Lit"/>
    <property type="match status" value="1"/>
</dbReference>
<protein>
    <submittedName>
        <fullName evidence="2">TIGR01906 family membrane protein</fullName>
    </submittedName>
</protein>
<feature type="transmembrane region" description="Helical" evidence="1">
    <location>
        <begin position="183"/>
        <end position="204"/>
    </location>
</feature>
<evidence type="ECO:0000256" key="1">
    <source>
        <dbReference type="SAM" id="Phobius"/>
    </source>
</evidence>
<dbReference type="EMBL" id="BAAACP010000006">
    <property type="protein sequence ID" value="GAA0863443.1"/>
    <property type="molecule type" value="Genomic_DNA"/>
</dbReference>
<organism evidence="2 3">
    <name type="scientific">Paraclostridium tenue</name>
    <dbReference type="NCBI Taxonomy" id="1737"/>
    <lineage>
        <taxon>Bacteria</taxon>
        <taxon>Bacillati</taxon>
        <taxon>Bacillota</taxon>
        <taxon>Clostridia</taxon>
        <taxon>Peptostreptococcales</taxon>
        <taxon>Peptostreptococcaceae</taxon>
        <taxon>Paraclostridium</taxon>
    </lineage>
</organism>
<dbReference type="RefSeq" id="WP_346044056.1">
    <property type="nucleotide sequence ID" value="NZ_BAAACP010000006.1"/>
</dbReference>
<dbReference type="NCBIfam" id="TIGR01906">
    <property type="entry name" value="integ_TIGR01906"/>
    <property type="match status" value="1"/>
</dbReference>
<keyword evidence="3" id="KW-1185">Reference proteome</keyword>
<sequence length="215" mass="25349">MEYSKNRILNLIFSLSISLFIITSIIKFTVNFKQLYYFSIDYLNIPKLSNMTKEDIKLNYDYLIDYNTSNSDLDFKLPTLESSVQGKIHFEEVRDIFQNVKKLNNITLIFLISGIYISIKNKDLRILKYSSVTLILIPIVLIMPMIINFQKSFEVFHNILFKNDYWIFDPNLDSVINILPAEFFFHSAIMILILIFTISLLMIFSYKKLSKRSSD</sequence>
<keyword evidence="1" id="KW-0812">Transmembrane</keyword>
<name>A0ABP3XCQ7_9FIRM</name>
<evidence type="ECO:0000313" key="2">
    <source>
        <dbReference type="EMBL" id="GAA0863443.1"/>
    </source>
</evidence>
<keyword evidence="1" id="KW-0472">Membrane</keyword>
<feature type="transmembrane region" description="Helical" evidence="1">
    <location>
        <begin position="126"/>
        <end position="147"/>
    </location>
</feature>
<accession>A0ABP3XCQ7</accession>
<evidence type="ECO:0000313" key="3">
    <source>
        <dbReference type="Proteomes" id="UP001400965"/>
    </source>
</evidence>
<gene>
    <name evidence="2" type="ORF">GCM10008917_12900</name>
</gene>
<dbReference type="Proteomes" id="UP001400965">
    <property type="component" value="Unassembled WGS sequence"/>
</dbReference>
<keyword evidence="1" id="KW-1133">Transmembrane helix</keyword>
<proteinExistence type="predicted"/>